<evidence type="ECO:0000256" key="2">
    <source>
        <dbReference type="ARBA" id="ARBA00018364"/>
    </source>
</evidence>
<keyword evidence="4 9" id="KW-0732">Signal</keyword>
<protein>
    <recommendedName>
        <fullName evidence="2 8">Spore cortex-lytic enzyme</fullName>
    </recommendedName>
</protein>
<keyword evidence="6" id="KW-0749">Sporulation</keyword>
<dbReference type="Pfam" id="PF07486">
    <property type="entry name" value="Hydrolase_2"/>
    <property type="match status" value="1"/>
</dbReference>
<evidence type="ECO:0000259" key="11">
    <source>
        <dbReference type="Pfam" id="PF07486"/>
    </source>
</evidence>
<dbReference type="Gene3D" id="6.20.240.60">
    <property type="match status" value="1"/>
</dbReference>
<gene>
    <name evidence="12" type="primary">sleB</name>
    <name evidence="12" type="ORF">LQV63_23450</name>
</gene>
<keyword evidence="13" id="KW-1185">Reference proteome</keyword>
<accession>A0ABS8YRJ9</accession>
<sequence>MKKILLPFLLAAIGLTAVLPASMAVAAPAPTIQYGNNSGDVWDIQFRLQMLGYYNQSLDGRFGNATTQAVRQFQRDYGLKADGIAGPQTWRMLKQVSVNADELTMLARAVHGEARGEPYTGKVAVAVVVLNRMQSPLFPDSVAGVIFQPRAFTAVDDAQYWLNPDESAYAAAWDAVHGWDPTNGALYYFNPDTATSAWIWTRQQTGKIGKHIFAV</sequence>
<keyword evidence="3" id="KW-0309">Germination</keyword>
<dbReference type="RefSeq" id="WP_233698475.1">
    <property type="nucleotide sequence ID" value="NZ_JAJNBZ010000026.1"/>
</dbReference>
<dbReference type="InterPro" id="IPR002477">
    <property type="entry name" value="Peptidoglycan-bd-like"/>
</dbReference>
<dbReference type="InterPro" id="IPR042047">
    <property type="entry name" value="SleB_dom1"/>
</dbReference>
<feature type="chain" id="PRO_5046938718" description="Spore cortex-lytic enzyme" evidence="9">
    <location>
        <begin position="27"/>
        <end position="215"/>
    </location>
</feature>
<dbReference type="Gene3D" id="1.10.10.2520">
    <property type="entry name" value="Cell wall hydrolase SleB, domain 1"/>
    <property type="match status" value="1"/>
</dbReference>
<evidence type="ECO:0000259" key="10">
    <source>
        <dbReference type="Pfam" id="PF01471"/>
    </source>
</evidence>
<keyword evidence="7" id="KW-0961">Cell wall biogenesis/degradation</keyword>
<evidence type="ECO:0000256" key="3">
    <source>
        <dbReference type="ARBA" id="ARBA00022544"/>
    </source>
</evidence>
<dbReference type="NCBIfam" id="TIGR02869">
    <property type="entry name" value="spore_SleB"/>
    <property type="match status" value="1"/>
</dbReference>
<evidence type="ECO:0000256" key="5">
    <source>
        <dbReference type="ARBA" id="ARBA00022801"/>
    </source>
</evidence>
<feature type="domain" description="Cell wall hydrolase SleB" evidence="11">
    <location>
        <begin position="116"/>
        <end position="214"/>
    </location>
</feature>
<evidence type="ECO:0000256" key="4">
    <source>
        <dbReference type="ARBA" id="ARBA00022729"/>
    </source>
</evidence>
<evidence type="ECO:0000313" key="12">
    <source>
        <dbReference type="EMBL" id="MCE5172239.1"/>
    </source>
</evidence>
<organism evidence="12 13">
    <name type="scientific">Paenibacillus profundus</name>
    <dbReference type="NCBI Taxonomy" id="1173085"/>
    <lineage>
        <taxon>Bacteria</taxon>
        <taxon>Bacillati</taxon>
        <taxon>Bacillota</taxon>
        <taxon>Bacilli</taxon>
        <taxon>Bacillales</taxon>
        <taxon>Paenibacillaceae</taxon>
        <taxon>Paenibacillus</taxon>
    </lineage>
</organism>
<dbReference type="Proteomes" id="UP001199916">
    <property type="component" value="Unassembled WGS sequence"/>
</dbReference>
<evidence type="ECO:0000256" key="7">
    <source>
        <dbReference type="ARBA" id="ARBA00023316"/>
    </source>
</evidence>
<evidence type="ECO:0000256" key="9">
    <source>
        <dbReference type="SAM" id="SignalP"/>
    </source>
</evidence>
<keyword evidence="5" id="KW-0378">Hydrolase</keyword>
<feature type="signal peptide" evidence="9">
    <location>
        <begin position="1"/>
        <end position="26"/>
    </location>
</feature>
<evidence type="ECO:0000256" key="8">
    <source>
        <dbReference type="NCBIfam" id="TIGR02869"/>
    </source>
</evidence>
<dbReference type="InterPro" id="IPR011105">
    <property type="entry name" value="Cell_wall_hydrolase_SleB"/>
</dbReference>
<feature type="domain" description="Peptidoglycan binding-like" evidence="10">
    <location>
        <begin position="39"/>
        <end position="93"/>
    </location>
</feature>
<dbReference type="InterPro" id="IPR036366">
    <property type="entry name" value="PGBDSf"/>
</dbReference>
<proteinExistence type="inferred from homology"/>
<dbReference type="EMBL" id="JAJNBZ010000026">
    <property type="protein sequence ID" value="MCE5172239.1"/>
    <property type="molecule type" value="Genomic_DNA"/>
</dbReference>
<dbReference type="Pfam" id="PF01471">
    <property type="entry name" value="PG_binding_1"/>
    <property type="match status" value="1"/>
</dbReference>
<evidence type="ECO:0000313" key="13">
    <source>
        <dbReference type="Proteomes" id="UP001199916"/>
    </source>
</evidence>
<evidence type="ECO:0000256" key="6">
    <source>
        <dbReference type="ARBA" id="ARBA00022969"/>
    </source>
</evidence>
<dbReference type="InterPro" id="IPR036365">
    <property type="entry name" value="PGBD-like_sf"/>
</dbReference>
<dbReference type="Gene3D" id="1.10.101.10">
    <property type="entry name" value="PGBD-like superfamily/PGBD"/>
    <property type="match status" value="1"/>
</dbReference>
<comment type="caution">
    <text evidence="12">The sequence shown here is derived from an EMBL/GenBank/DDBJ whole genome shotgun (WGS) entry which is preliminary data.</text>
</comment>
<reference evidence="12 13" key="1">
    <citation type="submission" date="2021-11" db="EMBL/GenBank/DDBJ databases">
        <title>Draft genome sequence of Paenibacillus profundus YoMME, a new Gram-positive bacteria with exoelectrogenic properties.</title>
        <authorList>
            <person name="Hubenova Y."/>
            <person name="Hubenova E."/>
            <person name="Manasiev Y."/>
            <person name="Peykov S."/>
            <person name="Mitov M."/>
        </authorList>
    </citation>
    <scope>NUCLEOTIDE SEQUENCE [LARGE SCALE GENOMIC DNA]</scope>
    <source>
        <strain evidence="12 13">YoMME</strain>
    </source>
</reference>
<name>A0ABS8YRJ9_9BACL</name>
<dbReference type="SUPFAM" id="SSF47090">
    <property type="entry name" value="PGBD-like"/>
    <property type="match status" value="1"/>
</dbReference>
<dbReference type="InterPro" id="IPR014224">
    <property type="entry name" value="Spore_cortex_SleB"/>
</dbReference>
<comment type="similarity">
    <text evidence="1">Belongs to the SleB family.</text>
</comment>
<evidence type="ECO:0000256" key="1">
    <source>
        <dbReference type="ARBA" id="ARBA00007010"/>
    </source>
</evidence>